<proteinExistence type="predicted"/>
<organism evidence="1 2">
    <name type="scientific">Batillaria attramentaria</name>
    <dbReference type="NCBI Taxonomy" id="370345"/>
    <lineage>
        <taxon>Eukaryota</taxon>
        <taxon>Metazoa</taxon>
        <taxon>Spiralia</taxon>
        <taxon>Lophotrochozoa</taxon>
        <taxon>Mollusca</taxon>
        <taxon>Gastropoda</taxon>
        <taxon>Caenogastropoda</taxon>
        <taxon>Sorbeoconcha</taxon>
        <taxon>Cerithioidea</taxon>
        <taxon>Batillariidae</taxon>
        <taxon>Batillaria</taxon>
    </lineage>
</organism>
<evidence type="ECO:0000313" key="1">
    <source>
        <dbReference type="EMBL" id="KAK7485530.1"/>
    </source>
</evidence>
<evidence type="ECO:0000313" key="2">
    <source>
        <dbReference type="Proteomes" id="UP001519460"/>
    </source>
</evidence>
<dbReference type="Proteomes" id="UP001519460">
    <property type="component" value="Unassembled WGS sequence"/>
</dbReference>
<protein>
    <recommendedName>
        <fullName evidence="3">J domain-containing protein</fullName>
    </recommendedName>
</protein>
<comment type="caution">
    <text evidence="1">The sequence shown here is derived from an EMBL/GenBank/DDBJ whole genome shotgun (WGS) entry which is preliminary data.</text>
</comment>
<accession>A0ABD0KEP6</accession>
<reference evidence="1 2" key="1">
    <citation type="journal article" date="2023" name="Sci. Data">
        <title>Genome assembly of the Korean intertidal mud-creeper Batillaria attramentaria.</title>
        <authorList>
            <person name="Patra A.K."/>
            <person name="Ho P.T."/>
            <person name="Jun S."/>
            <person name="Lee S.J."/>
            <person name="Kim Y."/>
            <person name="Won Y.J."/>
        </authorList>
    </citation>
    <scope>NUCLEOTIDE SEQUENCE [LARGE SCALE GENOMIC DNA]</scope>
    <source>
        <strain evidence="1">Wonlab-2016</strain>
    </source>
</reference>
<dbReference type="EMBL" id="JACVVK020000193">
    <property type="protein sequence ID" value="KAK7485530.1"/>
    <property type="molecule type" value="Genomic_DNA"/>
</dbReference>
<keyword evidence="2" id="KW-1185">Reference proteome</keyword>
<name>A0ABD0KEP6_9CAEN</name>
<sequence length="80" mass="9312">MRQKQFDVEKLRHPRSKTALVHQLKNKFQALADAENHTPPDINTMWERVKTAYTQTSEDCLGYRHQQHVGAGQDSLHTDQ</sequence>
<gene>
    <name evidence="1" type="ORF">BaRGS_00023218</name>
</gene>
<evidence type="ECO:0008006" key="3">
    <source>
        <dbReference type="Google" id="ProtNLM"/>
    </source>
</evidence>
<dbReference type="AlphaFoldDB" id="A0ABD0KEP6"/>